<dbReference type="EMBL" id="JAPEVG010000325">
    <property type="protein sequence ID" value="KAJ8468696.1"/>
    <property type="molecule type" value="Genomic_DNA"/>
</dbReference>
<evidence type="ECO:0000259" key="1">
    <source>
        <dbReference type="Pfam" id="PF12937"/>
    </source>
</evidence>
<dbReference type="AlphaFoldDB" id="A0AAD7X9S1"/>
<gene>
    <name evidence="2" type="ORF">ONZ51_g9479</name>
</gene>
<organism evidence="2 3">
    <name type="scientific">Trametes cubensis</name>
    <dbReference type="NCBI Taxonomy" id="1111947"/>
    <lineage>
        <taxon>Eukaryota</taxon>
        <taxon>Fungi</taxon>
        <taxon>Dikarya</taxon>
        <taxon>Basidiomycota</taxon>
        <taxon>Agaricomycotina</taxon>
        <taxon>Agaricomycetes</taxon>
        <taxon>Polyporales</taxon>
        <taxon>Polyporaceae</taxon>
        <taxon>Trametes</taxon>
    </lineage>
</organism>
<dbReference type="Pfam" id="PF12937">
    <property type="entry name" value="F-box-like"/>
    <property type="match status" value="1"/>
</dbReference>
<dbReference type="InterPro" id="IPR036047">
    <property type="entry name" value="F-box-like_dom_sf"/>
</dbReference>
<name>A0AAD7X9S1_9APHY</name>
<keyword evidence="3" id="KW-1185">Reference proteome</keyword>
<accession>A0AAD7X9S1</accession>
<dbReference type="Gene3D" id="3.80.10.10">
    <property type="entry name" value="Ribonuclease Inhibitor"/>
    <property type="match status" value="1"/>
</dbReference>
<feature type="domain" description="F-box" evidence="1">
    <location>
        <begin position="11"/>
        <end position="50"/>
    </location>
</feature>
<dbReference type="SUPFAM" id="SSF52047">
    <property type="entry name" value="RNI-like"/>
    <property type="match status" value="1"/>
</dbReference>
<evidence type="ECO:0000313" key="3">
    <source>
        <dbReference type="Proteomes" id="UP001215151"/>
    </source>
</evidence>
<protein>
    <recommendedName>
        <fullName evidence="1">F-box domain-containing protein</fullName>
    </recommendedName>
</protein>
<reference evidence="2" key="1">
    <citation type="submission" date="2022-11" db="EMBL/GenBank/DDBJ databases">
        <title>Genome Sequence of Cubamyces cubensis.</title>
        <authorList>
            <person name="Buettner E."/>
        </authorList>
    </citation>
    <scope>NUCLEOTIDE SEQUENCE</scope>
    <source>
        <strain evidence="2">MPL-01</strain>
    </source>
</reference>
<dbReference type="SUPFAM" id="SSF81383">
    <property type="entry name" value="F-box domain"/>
    <property type="match status" value="1"/>
</dbReference>
<evidence type="ECO:0000313" key="2">
    <source>
        <dbReference type="EMBL" id="KAJ8468696.1"/>
    </source>
</evidence>
<comment type="caution">
    <text evidence="2">The sequence shown here is derived from an EMBL/GenBank/DDBJ whole genome shotgun (WGS) entry which is preliminary data.</text>
</comment>
<sequence>MHHTSKPLAAVLPAEIKHEIFSYLAEDRISLCRFAHVHRSWTDSAQYELFKNARITSAHGLQSALGILASEHSSHLRYAVAEWTLRGKIPGSTARSWLSSEDAPGEWLPAPNLAPRLHSVRFQHWDPPRIKPSFFDRLFKLTSLTELHLHDCSFKSTQTLSDLFFYIPHLGSLTLFGVRWDGPRGEFTSSDWTADRPLNLHTLRIRTPRADYGPFFRWLVQHKCVGVRHLEVTMFDHQNARQAGWYVEKLGPGLEELVFGLCLPATGEPWAYDQMNLQNNRNLRSLSFDIHDAQPFFSHWIYKVLGSAAKSPLRTIAFSLSLLSRDVLFSTPWEVIHDALMTDWKGTLRQVAVTHHADWRFMEDAKPAFFERFPELARRGMLSVYNVETEDSAATRRRPNAEYF</sequence>
<dbReference type="InterPro" id="IPR032675">
    <property type="entry name" value="LRR_dom_sf"/>
</dbReference>
<proteinExistence type="predicted"/>
<dbReference type="Proteomes" id="UP001215151">
    <property type="component" value="Unassembled WGS sequence"/>
</dbReference>
<dbReference type="InterPro" id="IPR001810">
    <property type="entry name" value="F-box_dom"/>
</dbReference>